<dbReference type="EMBL" id="CABPSM010000005">
    <property type="protein sequence ID" value="VVE02008.1"/>
    <property type="molecule type" value="Genomic_DNA"/>
</dbReference>
<keyword evidence="2" id="KW-1185">Reference proteome</keyword>
<evidence type="ECO:0000313" key="2">
    <source>
        <dbReference type="Proteomes" id="UP000343317"/>
    </source>
</evidence>
<evidence type="ECO:0000313" key="1">
    <source>
        <dbReference type="EMBL" id="VVE02008.1"/>
    </source>
</evidence>
<dbReference type="Proteomes" id="UP000343317">
    <property type="component" value="Unassembled WGS sequence"/>
</dbReference>
<dbReference type="AlphaFoldDB" id="A0A5E4UPN6"/>
<protein>
    <recommendedName>
        <fullName evidence="3">GlcNAc-PI de-N-acetylase</fullName>
    </recommendedName>
</protein>
<gene>
    <name evidence="1" type="ORF">PHO31112_02183</name>
</gene>
<dbReference type="InterPro" id="IPR003737">
    <property type="entry name" value="GlcNAc_PI_deacetylase-related"/>
</dbReference>
<dbReference type="Pfam" id="PF02585">
    <property type="entry name" value="PIG-L"/>
    <property type="match status" value="1"/>
</dbReference>
<dbReference type="InterPro" id="IPR024078">
    <property type="entry name" value="LmbE-like_dom_sf"/>
</dbReference>
<dbReference type="Gene3D" id="3.40.50.10320">
    <property type="entry name" value="LmbE-like"/>
    <property type="match status" value="1"/>
</dbReference>
<reference evidence="1 2" key="1">
    <citation type="submission" date="2019-08" db="EMBL/GenBank/DDBJ databases">
        <authorList>
            <person name="Peeters C."/>
        </authorList>
    </citation>
    <scope>NUCLEOTIDE SEQUENCE [LARGE SCALE GENOMIC DNA]</scope>
    <source>
        <strain evidence="1 2">LMG 31112</strain>
    </source>
</reference>
<accession>A0A5E4UPN6</accession>
<dbReference type="SUPFAM" id="SSF102588">
    <property type="entry name" value="LmbE-like"/>
    <property type="match status" value="1"/>
</dbReference>
<name>A0A5E4UPN6_9BURK</name>
<sequence length="269" mass="30883">MVTENTLPSPLVTVFLFAHQDDEYGVYELIHQSVCQGRQVMCIYFTTGVRSTDDPSTRNRESLAVLNDMGVPADNVIFAGAALGISDLNLHRSLREASDWFEAWLLSHSHIDEMFVTAWEGGHPDHDSLHAIAVHTCVRVGIANVLRQYSLYNAFNRPKPFFRVLAPLPHNGRVDLTSIPWSRRLRFLKYTLRYSSQRGSWVGLFPFMLLHYVLRGTQAVQGTSVERLQERPHDGPLYYEHRKFATWPDVRSRIQEWRAQKDNSSIADD</sequence>
<proteinExistence type="predicted"/>
<organism evidence="1 2">
    <name type="scientific">Pandoraea horticolens</name>
    <dbReference type="NCBI Taxonomy" id="2508298"/>
    <lineage>
        <taxon>Bacteria</taxon>
        <taxon>Pseudomonadati</taxon>
        <taxon>Pseudomonadota</taxon>
        <taxon>Betaproteobacteria</taxon>
        <taxon>Burkholderiales</taxon>
        <taxon>Burkholderiaceae</taxon>
        <taxon>Pandoraea</taxon>
    </lineage>
</organism>
<evidence type="ECO:0008006" key="3">
    <source>
        <dbReference type="Google" id="ProtNLM"/>
    </source>
</evidence>